<dbReference type="AlphaFoldDB" id="A0A220UEE6"/>
<gene>
    <name evidence="4" type="ORF">CFK39_09945</name>
</gene>
<protein>
    <submittedName>
        <fullName evidence="4">ADP-ribose pyrophosphatase</fullName>
    </submittedName>
</protein>
<reference evidence="5" key="1">
    <citation type="submission" date="2017-07" db="EMBL/GenBank/DDBJ databases">
        <title>Brachybacterium sp. VR2415.</title>
        <authorList>
            <person name="Tak E.J."/>
            <person name="Bae J.-W."/>
        </authorList>
    </citation>
    <scope>NUCLEOTIDE SEQUENCE [LARGE SCALE GENOMIC DNA]</scope>
    <source>
        <strain evidence="5">VR2415</strain>
    </source>
</reference>
<keyword evidence="2" id="KW-0378">Hydrolase</keyword>
<accession>A0A220UEE6</accession>
<dbReference type="EMBL" id="CP022316">
    <property type="protein sequence ID" value="ASK66083.1"/>
    <property type="molecule type" value="Genomic_DNA"/>
</dbReference>
<dbReference type="Gene3D" id="3.90.79.10">
    <property type="entry name" value="Nucleoside Triphosphate Pyrophosphohydrolase"/>
    <property type="match status" value="1"/>
</dbReference>
<comment type="cofactor">
    <cofactor evidence="1">
        <name>Mg(2+)</name>
        <dbReference type="ChEBI" id="CHEBI:18420"/>
    </cofactor>
</comment>
<dbReference type="InterPro" id="IPR015797">
    <property type="entry name" value="NUDIX_hydrolase-like_dom_sf"/>
</dbReference>
<dbReference type="KEGG" id="brv:CFK39_09945"/>
<dbReference type="SUPFAM" id="SSF55811">
    <property type="entry name" value="Nudix"/>
    <property type="match status" value="1"/>
</dbReference>
<dbReference type="PROSITE" id="PS51462">
    <property type="entry name" value="NUDIX"/>
    <property type="match status" value="1"/>
</dbReference>
<proteinExistence type="predicted"/>
<evidence type="ECO:0000313" key="5">
    <source>
        <dbReference type="Proteomes" id="UP000198398"/>
    </source>
</evidence>
<dbReference type="GO" id="GO:0016787">
    <property type="term" value="F:hydrolase activity"/>
    <property type="evidence" value="ECO:0007669"/>
    <property type="project" value="UniProtKB-KW"/>
</dbReference>
<dbReference type="InterPro" id="IPR000086">
    <property type="entry name" value="NUDIX_hydrolase_dom"/>
</dbReference>
<dbReference type="PANTHER" id="PTHR43046:SF14">
    <property type="entry name" value="MUTT_NUDIX FAMILY PROTEIN"/>
    <property type="match status" value="1"/>
</dbReference>
<evidence type="ECO:0000313" key="4">
    <source>
        <dbReference type="EMBL" id="ASK66083.1"/>
    </source>
</evidence>
<feature type="domain" description="Nudix hydrolase" evidence="3">
    <location>
        <begin position="3"/>
        <end position="141"/>
    </location>
</feature>
<evidence type="ECO:0000256" key="2">
    <source>
        <dbReference type="ARBA" id="ARBA00022801"/>
    </source>
</evidence>
<dbReference type="PANTHER" id="PTHR43046">
    <property type="entry name" value="GDP-MANNOSE MANNOSYL HYDROLASE"/>
    <property type="match status" value="1"/>
</dbReference>
<evidence type="ECO:0000256" key="1">
    <source>
        <dbReference type="ARBA" id="ARBA00001946"/>
    </source>
</evidence>
<name>A0A220UEE6_9MICO</name>
<keyword evidence="5" id="KW-1185">Reference proteome</keyword>
<sequence>MKGPRVAVKALIIRNRQVLMNRYVHPTGRELFELPGGGQEHGEDQPAALIRECREEIGAQVEVHQVACLFEFMTERSVRDDSSIAPFHQVNVAYWCGLAEGEEPGEGIDPDRRQAGTAWLPLGRLAEYDIQPPALARWLESDPSDRPLSLGVSRG</sequence>
<dbReference type="Pfam" id="PF00293">
    <property type="entry name" value="NUDIX"/>
    <property type="match status" value="1"/>
</dbReference>
<organism evidence="4 5">
    <name type="scientific">Brachybacterium avium</name>
    <dbReference type="NCBI Taxonomy" id="2017485"/>
    <lineage>
        <taxon>Bacteria</taxon>
        <taxon>Bacillati</taxon>
        <taxon>Actinomycetota</taxon>
        <taxon>Actinomycetes</taxon>
        <taxon>Micrococcales</taxon>
        <taxon>Dermabacteraceae</taxon>
        <taxon>Brachybacterium</taxon>
    </lineage>
</organism>
<dbReference type="Proteomes" id="UP000198398">
    <property type="component" value="Chromosome"/>
</dbReference>
<evidence type="ECO:0000259" key="3">
    <source>
        <dbReference type="PROSITE" id="PS51462"/>
    </source>
</evidence>
<dbReference type="RefSeq" id="WP_089065324.1">
    <property type="nucleotide sequence ID" value="NZ_CP022316.1"/>
</dbReference>
<dbReference type="OrthoDB" id="9804442at2"/>